<evidence type="ECO:0000313" key="3">
    <source>
        <dbReference type="Proteomes" id="UP000176846"/>
    </source>
</evidence>
<dbReference type="AlphaFoldDB" id="A0A1F7UVC7"/>
<name>A0A1F7UVC7_9BACT</name>
<evidence type="ECO:0000313" key="2">
    <source>
        <dbReference type="EMBL" id="OGL81617.1"/>
    </source>
</evidence>
<proteinExistence type="predicted"/>
<accession>A0A1F7UVC7</accession>
<evidence type="ECO:0000256" key="1">
    <source>
        <dbReference type="SAM" id="Phobius"/>
    </source>
</evidence>
<dbReference type="EMBL" id="MGEK01000026">
    <property type="protein sequence ID" value="OGL81617.1"/>
    <property type="molecule type" value="Genomic_DNA"/>
</dbReference>
<gene>
    <name evidence="2" type="ORF">A2936_04490</name>
</gene>
<feature type="transmembrane region" description="Helical" evidence="1">
    <location>
        <begin position="6"/>
        <end position="28"/>
    </location>
</feature>
<keyword evidence="1" id="KW-0812">Transmembrane</keyword>
<comment type="caution">
    <text evidence="2">The sequence shown here is derived from an EMBL/GenBank/DDBJ whole genome shotgun (WGS) entry which is preliminary data.</text>
</comment>
<keyword evidence="1" id="KW-1133">Transmembrane helix</keyword>
<reference evidence="2 3" key="1">
    <citation type="journal article" date="2016" name="Nat. Commun.">
        <title>Thousands of microbial genomes shed light on interconnected biogeochemical processes in an aquifer system.</title>
        <authorList>
            <person name="Anantharaman K."/>
            <person name="Brown C.T."/>
            <person name="Hug L.A."/>
            <person name="Sharon I."/>
            <person name="Castelle C.J."/>
            <person name="Probst A.J."/>
            <person name="Thomas B.C."/>
            <person name="Singh A."/>
            <person name="Wilkins M.J."/>
            <person name="Karaoz U."/>
            <person name="Brodie E.L."/>
            <person name="Williams K.H."/>
            <person name="Hubbard S.S."/>
            <person name="Banfield J.F."/>
        </authorList>
    </citation>
    <scope>NUCLEOTIDE SEQUENCE [LARGE SCALE GENOMIC DNA]</scope>
</reference>
<keyword evidence="1" id="KW-0472">Membrane</keyword>
<protein>
    <submittedName>
        <fullName evidence="2">Uncharacterized protein</fullName>
    </submittedName>
</protein>
<sequence>MNNQKGFANIVLIVLVVVLAGALGYVTLVKKPAPSTIPTTSEKYAISLKTIPITFELPNGYAIFQREGFEGGYATTISVGKEVSSGHFNYAPLGMEFLATAYDTQLKREYSPKEYVDVVFNEQKKDSVSNPQYIQLFGNKAVSYANAVDGSITIVGYLRTDQLPELSHEYLVRISSFTYGSDVGIDKEPFDTVVNSLRVSK</sequence>
<organism evidence="2 3">
    <name type="scientific">Candidatus Uhrbacteria bacterium RIFCSPLOWO2_01_FULL_47_25</name>
    <dbReference type="NCBI Taxonomy" id="1802402"/>
    <lineage>
        <taxon>Bacteria</taxon>
        <taxon>Candidatus Uhriibacteriota</taxon>
    </lineage>
</organism>
<dbReference type="Proteomes" id="UP000176846">
    <property type="component" value="Unassembled WGS sequence"/>
</dbReference>